<reference evidence="1 2" key="1">
    <citation type="submission" date="2019-08" db="EMBL/GenBank/DDBJ databases">
        <title>Complete genomes of the Campylobacter fetus subsp. venerealis, Campylobacter lari subsp. concheus, Campylobacter sputorum bv. sputorum and Campylobacter volucris type strains.</title>
        <authorList>
            <person name="Miller W.G."/>
            <person name="Yee E."/>
        </authorList>
    </citation>
    <scope>NUCLEOTIDE SEQUENCE [LARGE SCALE GENOMIC DNA]</scope>
    <source>
        <strain evidence="1 2">NCTC 10354</strain>
    </source>
</reference>
<name>A0AAE6M9J0_CAMFE</name>
<dbReference type="AlphaFoldDB" id="A0AAE6M9J0"/>
<dbReference type="Proteomes" id="UP000322035">
    <property type="component" value="Chromosome"/>
</dbReference>
<gene>
    <name evidence="1" type="ORF">CFVT_0463</name>
</gene>
<organism evidence="1 2">
    <name type="scientific">Campylobacter fetus subsp. venerealis NCTC 10354</name>
    <dbReference type="NCBI Taxonomy" id="983328"/>
    <lineage>
        <taxon>Bacteria</taxon>
        <taxon>Pseudomonadati</taxon>
        <taxon>Campylobacterota</taxon>
        <taxon>Epsilonproteobacteria</taxon>
        <taxon>Campylobacterales</taxon>
        <taxon>Campylobacteraceae</taxon>
        <taxon>Campylobacter</taxon>
        <taxon>Campylobacter fetus subsp. venerealis bv. venerealis</taxon>
    </lineage>
</organism>
<dbReference type="RefSeq" id="WP_002848763.1">
    <property type="nucleotide sequence ID" value="NZ_CP043435.1"/>
</dbReference>
<protein>
    <submittedName>
        <fullName evidence="1">Uncharacterized protein</fullName>
    </submittedName>
</protein>
<dbReference type="EMBL" id="CP043435">
    <property type="protein sequence ID" value="QEL44444.1"/>
    <property type="molecule type" value="Genomic_DNA"/>
</dbReference>
<proteinExistence type="predicted"/>
<evidence type="ECO:0000313" key="1">
    <source>
        <dbReference type="EMBL" id="QEL44444.1"/>
    </source>
</evidence>
<sequence length="154" mass="18056">MIVTVNKYGDSIYKSISEYKDFDFKANTCVAVIKIEKVNPNKRGSITTIEERIIKLSQRALKWELSRCEDDMNSGELDKFWDNHINKNKSLLVLKLIFVKSLDKRVILEYLRDNGIVARDSGPRPFHILSDEEYNKIIERADTNISYHDRTRDE</sequence>
<evidence type="ECO:0000313" key="2">
    <source>
        <dbReference type="Proteomes" id="UP000322035"/>
    </source>
</evidence>
<accession>A0AAE6M9J0</accession>